<proteinExistence type="predicted"/>
<gene>
    <name evidence="1" type="ORF">KUO17_18305</name>
</gene>
<dbReference type="RefSeq" id="WP_217976936.1">
    <property type="nucleotide sequence ID" value="NZ_JAHTBI010000066.1"/>
</dbReference>
<name>A0A9Q2XL71_9PSED</name>
<accession>A0A9Q2XL71</accession>
<dbReference type="AlphaFoldDB" id="A0A9Q2XL71"/>
<sequence length="88" mass="9783">MDAELRRIESVAIPIFSSGMNWAPAARLIVDYTARLSNCTVVVDAHGTGAQFAKRAEEIGVANVVRSCGKNFSKCYKERIYNKCTQKR</sequence>
<comment type="caution">
    <text evidence="1">The sequence shown here is derived from an EMBL/GenBank/DDBJ whole genome shotgun (WGS) entry which is preliminary data.</text>
</comment>
<dbReference type="Proteomes" id="UP001106592">
    <property type="component" value="Unassembled WGS sequence"/>
</dbReference>
<keyword evidence="2" id="KW-1185">Reference proteome</keyword>
<reference evidence="1" key="2">
    <citation type="journal article" date="2023" name="Plant Pathol.">
        <title>Dismantling and reorganizing Pseudomonas marginalis sensu#lato.</title>
        <authorList>
            <person name="Sawada H."/>
            <person name="Fujikawa T."/>
            <person name="Satou M."/>
        </authorList>
    </citation>
    <scope>NUCLEOTIDE SEQUENCE</scope>
    <source>
        <strain evidence="1">MAFF 301350</strain>
    </source>
</reference>
<evidence type="ECO:0000313" key="1">
    <source>
        <dbReference type="EMBL" id="MBV6288953.1"/>
    </source>
</evidence>
<evidence type="ECO:0000313" key="2">
    <source>
        <dbReference type="Proteomes" id="UP001106592"/>
    </source>
</evidence>
<reference evidence="1" key="1">
    <citation type="journal article" date="2022" name="Int. J. Syst. Evol. Microbiol.">
        <title>Pseudomonas aegrilactucae sp. nov. and Pseudomonas morbosilactucae sp. nov., pathogens causing bacterial rot of lettuce in Japan.</title>
        <authorList>
            <person name="Sawada H."/>
            <person name="Fujikawa T."/>
            <person name="Satou M."/>
        </authorList>
    </citation>
    <scope>NUCLEOTIDE SEQUENCE</scope>
    <source>
        <strain evidence="1">MAFF 301350</strain>
    </source>
</reference>
<organism evidence="1 2">
    <name type="scientific">Pseudomonas aegrilactucae</name>
    <dbReference type="NCBI Taxonomy" id="2854028"/>
    <lineage>
        <taxon>Bacteria</taxon>
        <taxon>Pseudomonadati</taxon>
        <taxon>Pseudomonadota</taxon>
        <taxon>Gammaproteobacteria</taxon>
        <taxon>Pseudomonadales</taxon>
        <taxon>Pseudomonadaceae</taxon>
        <taxon>Pseudomonas</taxon>
    </lineage>
</organism>
<dbReference type="EMBL" id="JAHTBI010000066">
    <property type="protein sequence ID" value="MBV6288953.1"/>
    <property type="molecule type" value="Genomic_DNA"/>
</dbReference>
<protein>
    <submittedName>
        <fullName evidence="1">Uncharacterized protein</fullName>
    </submittedName>
</protein>